<keyword evidence="6" id="KW-0175">Coiled coil</keyword>
<dbReference type="GO" id="GO:0009585">
    <property type="term" value="P:red, far-red light phototransduction"/>
    <property type="evidence" value="ECO:0007669"/>
    <property type="project" value="UniProtKB-KW"/>
</dbReference>
<dbReference type="Proteomes" id="UP001180020">
    <property type="component" value="Unassembled WGS sequence"/>
</dbReference>
<name>A0AAV9F314_ACOCL</name>
<keyword evidence="4" id="KW-0677">Repeat</keyword>
<dbReference type="InterPro" id="IPR020472">
    <property type="entry name" value="WD40_PAC1"/>
</dbReference>
<dbReference type="InterPro" id="IPR044630">
    <property type="entry name" value="SPA1/2/3/4"/>
</dbReference>
<dbReference type="GO" id="GO:0005634">
    <property type="term" value="C:nucleus"/>
    <property type="evidence" value="ECO:0007669"/>
    <property type="project" value="UniProtKB-SubCell"/>
</dbReference>
<dbReference type="InterPro" id="IPR011009">
    <property type="entry name" value="Kinase-like_dom_sf"/>
</dbReference>
<keyword evidence="3" id="KW-0808">Transferase</keyword>
<evidence type="ECO:0000256" key="8">
    <source>
        <dbReference type="ARBA" id="ARBA00084091"/>
    </source>
</evidence>
<dbReference type="InterPro" id="IPR015943">
    <property type="entry name" value="WD40/YVTN_repeat-like_dom_sf"/>
</dbReference>
<dbReference type="PROSITE" id="PS50082">
    <property type="entry name" value="WD_REPEATS_2"/>
    <property type="match status" value="2"/>
</dbReference>
<keyword evidence="7" id="KW-0539">Nucleus</keyword>
<dbReference type="InterPro" id="IPR000719">
    <property type="entry name" value="Prot_kinase_dom"/>
</dbReference>
<keyword evidence="5" id="KW-0833">Ubl conjugation pathway</keyword>
<feature type="repeat" description="WD" evidence="9">
    <location>
        <begin position="828"/>
        <end position="870"/>
    </location>
</feature>
<dbReference type="Gene3D" id="1.10.510.10">
    <property type="entry name" value="Transferase(Phosphotransferase) domain 1"/>
    <property type="match status" value="1"/>
</dbReference>
<sequence length="1053" mass="117741">MEAMGDINEAVEDSTEAPQLKRREREPSPPPSGINSLDSAAICASNENIWPESLAEALQVDVMCASSHGSEHPCTSLLHSLDHSDVVVEELTLRNHRVETTSRNDQQENLYRLAVETQCGSSHGDLSGAEPAPALGDKEEARNTIPLPFWVHRPFPHKQSEGTHSRTHENVIDHDNPAAPSDAFTRFHGGIRTKVLPASGFSQFLIKDTLKEKAVAFRHSVTREMPGVVIRGLIKDKTAGDGTSWSSGAAESCETSKDILCSGISLREWLRSYSRRINRSDCLDVFRHVVEIVDSAHSQRVVLQNLRPSHLKLFPSNKVKYIGSVCSPGHMLLSESESMINDDTEQFENKPKRKVYLENHVGMPDAPSVKHQKLKENHSLVGQNSMFPAQQGLRGTVVEEISLNNFRGQNSGCDFRDSHNAEEEFMRCGLSGLPTESKQEPVIEITQLEERWYASPEELSEKELTFPSNIYSLGVLLFELFCFFGSSDEHAAAMQDFRHRILPPNFLSENPKEAGFCLWLLHPEPSSRPKTRDILKSDLLCESGDFSSVDCSSEFDEEDAEADLLLHFLSSLKEEKAKQAFKLTEDIGCLKADIEEVERRRLLRFEFLSNGKDALISPNDVSDKFNKKAHLHEEPVSRLSTSNLNEERLMKNIKQLENAYFSMRSSVVLPESHAAARSDREVIKDRDGWTSAANDIEEQCTEKSSNDRLGNFFDGLCKYARYSKFEVRGVLRNGDFLNSANVICSLSFDRDEEYFAAAGVSKKIKIFEFDSLLKDSVDIHYPVIEMSSKSKLSCVCWNNYIKNYLASTDYDGIVQLWDAGTGQGFTQYAEHRRRAWSVDFSQVDPTRLASGGDDCSVKLWSINEQKCTDTIRNVANICCVQFSSHSTHLLAFGSADYKIYCYDLRNIRIPWCTLVGHGKAVSYVKFVDSQSLVSASTDGTLKLWDLNRTSSTGLSTDACSLTFTGHTNEKNFVGLTTSDGYIACGSETNEVYAYYRSLPMPITSHKFGSMDSISSRVTSDDNGQFVSSVCWRGKSNMVVAANSSGSIKVLEMM</sequence>
<dbReference type="SMART" id="SM00220">
    <property type="entry name" value="S_TKc"/>
    <property type="match status" value="1"/>
</dbReference>
<evidence type="ECO:0000256" key="6">
    <source>
        <dbReference type="ARBA" id="ARBA00023054"/>
    </source>
</evidence>
<dbReference type="SUPFAM" id="SSF50978">
    <property type="entry name" value="WD40 repeat-like"/>
    <property type="match status" value="1"/>
</dbReference>
<reference evidence="12" key="2">
    <citation type="submission" date="2023-06" db="EMBL/GenBank/DDBJ databases">
        <authorList>
            <person name="Ma L."/>
            <person name="Liu K.-W."/>
            <person name="Li Z."/>
            <person name="Hsiao Y.-Y."/>
            <person name="Qi Y."/>
            <person name="Fu T."/>
            <person name="Tang G."/>
            <person name="Zhang D."/>
            <person name="Sun W.-H."/>
            <person name="Liu D.-K."/>
            <person name="Li Y."/>
            <person name="Chen G.-Z."/>
            <person name="Liu X.-D."/>
            <person name="Liao X.-Y."/>
            <person name="Jiang Y.-T."/>
            <person name="Yu X."/>
            <person name="Hao Y."/>
            <person name="Huang J."/>
            <person name="Zhao X.-W."/>
            <person name="Ke S."/>
            <person name="Chen Y.-Y."/>
            <person name="Wu W.-L."/>
            <person name="Hsu J.-L."/>
            <person name="Lin Y.-F."/>
            <person name="Huang M.-D."/>
            <person name="Li C.-Y."/>
            <person name="Huang L."/>
            <person name="Wang Z.-W."/>
            <person name="Zhao X."/>
            <person name="Zhong W.-Y."/>
            <person name="Peng D.-H."/>
            <person name="Ahmad S."/>
            <person name="Lan S."/>
            <person name="Zhang J.-S."/>
            <person name="Tsai W.-C."/>
            <person name="Van De Peer Y."/>
            <person name="Liu Z.-J."/>
        </authorList>
    </citation>
    <scope>NUCLEOTIDE SEQUENCE</scope>
    <source>
        <strain evidence="12">CP</strain>
        <tissue evidence="12">Leaves</tissue>
    </source>
</reference>
<dbReference type="InterPro" id="IPR036322">
    <property type="entry name" value="WD40_repeat_dom_sf"/>
</dbReference>
<dbReference type="GO" id="GO:0004672">
    <property type="term" value="F:protein kinase activity"/>
    <property type="evidence" value="ECO:0007669"/>
    <property type="project" value="InterPro"/>
</dbReference>
<organism evidence="12 13">
    <name type="scientific">Acorus calamus</name>
    <name type="common">Sweet flag</name>
    <dbReference type="NCBI Taxonomy" id="4465"/>
    <lineage>
        <taxon>Eukaryota</taxon>
        <taxon>Viridiplantae</taxon>
        <taxon>Streptophyta</taxon>
        <taxon>Embryophyta</taxon>
        <taxon>Tracheophyta</taxon>
        <taxon>Spermatophyta</taxon>
        <taxon>Magnoliopsida</taxon>
        <taxon>Liliopsida</taxon>
        <taxon>Acoraceae</taxon>
        <taxon>Acorus</taxon>
    </lineage>
</organism>
<evidence type="ECO:0000259" key="11">
    <source>
        <dbReference type="SMART" id="SM00220"/>
    </source>
</evidence>
<keyword evidence="13" id="KW-1185">Reference proteome</keyword>
<dbReference type="AlphaFoldDB" id="A0AAV9F314"/>
<dbReference type="PROSITE" id="PS00678">
    <property type="entry name" value="WD_REPEATS_1"/>
    <property type="match status" value="1"/>
</dbReference>
<feature type="region of interest" description="Disordered" evidence="10">
    <location>
        <begin position="1"/>
        <end position="38"/>
    </location>
</feature>
<evidence type="ECO:0000313" key="13">
    <source>
        <dbReference type="Proteomes" id="UP001180020"/>
    </source>
</evidence>
<dbReference type="GO" id="GO:0042802">
    <property type="term" value="F:identical protein binding"/>
    <property type="evidence" value="ECO:0007669"/>
    <property type="project" value="UniProtKB-ARBA"/>
</dbReference>
<evidence type="ECO:0000256" key="4">
    <source>
        <dbReference type="ARBA" id="ARBA00022737"/>
    </source>
</evidence>
<comment type="subcellular location">
    <subcellularLocation>
        <location evidence="1">Nucleus</location>
    </subcellularLocation>
</comment>
<dbReference type="GO" id="GO:0009640">
    <property type="term" value="P:photomorphogenesis"/>
    <property type="evidence" value="ECO:0007669"/>
    <property type="project" value="InterPro"/>
</dbReference>
<dbReference type="EMBL" id="JAUJYO010000003">
    <property type="protein sequence ID" value="KAK1320300.1"/>
    <property type="molecule type" value="Genomic_DNA"/>
</dbReference>
<accession>A0AAV9F314</accession>
<dbReference type="InterPro" id="IPR001680">
    <property type="entry name" value="WD40_rpt"/>
</dbReference>
<evidence type="ECO:0000256" key="7">
    <source>
        <dbReference type="ARBA" id="ARBA00023242"/>
    </source>
</evidence>
<evidence type="ECO:0000256" key="2">
    <source>
        <dbReference type="ARBA" id="ARBA00022574"/>
    </source>
</evidence>
<evidence type="ECO:0000256" key="3">
    <source>
        <dbReference type="ARBA" id="ARBA00022679"/>
    </source>
</evidence>
<keyword evidence="2 9" id="KW-0853">WD repeat</keyword>
<dbReference type="Pfam" id="PF00400">
    <property type="entry name" value="WD40"/>
    <property type="match status" value="2"/>
</dbReference>
<evidence type="ECO:0000256" key="10">
    <source>
        <dbReference type="SAM" id="MobiDB-lite"/>
    </source>
</evidence>
<comment type="caution">
    <text evidence="12">The sequence shown here is derived from an EMBL/GenBank/DDBJ whole genome shotgun (WGS) entry which is preliminary data.</text>
</comment>
<feature type="repeat" description="WD" evidence="9">
    <location>
        <begin position="914"/>
        <end position="954"/>
    </location>
</feature>
<dbReference type="GO" id="GO:0005524">
    <property type="term" value="F:ATP binding"/>
    <property type="evidence" value="ECO:0007669"/>
    <property type="project" value="InterPro"/>
</dbReference>
<evidence type="ECO:0000256" key="5">
    <source>
        <dbReference type="ARBA" id="ARBA00022786"/>
    </source>
</evidence>
<dbReference type="PANTHER" id="PTHR44218:SF6">
    <property type="entry name" value="PROTEIN SUPPRESSOR OF PHYA-105 1"/>
    <property type="match status" value="1"/>
</dbReference>
<dbReference type="InterPro" id="IPR019775">
    <property type="entry name" value="WD40_repeat_CS"/>
</dbReference>
<proteinExistence type="predicted"/>
<evidence type="ECO:0000313" key="12">
    <source>
        <dbReference type="EMBL" id="KAK1320300.1"/>
    </source>
</evidence>
<protein>
    <submittedName>
        <fullName evidence="12">Protein SPA1-RELATED 2</fullName>
    </submittedName>
</protein>
<evidence type="ECO:0000256" key="1">
    <source>
        <dbReference type="ARBA" id="ARBA00004123"/>
    </source>
</evidence>
<keyword evidence="8" id="KW-0607">Phytochrome signaling pathway</keyword>
<dbReference type="SMART" id="SM00320">
    <property type="entry name" value="WD40"/>
    <property type="match status" value="7"/>
</dbReference>
<dbReference type="FunFam" id="2.130.10.10:FF:000090">
    <property type="entry name" value="E3 ubiquitin-protein ligase RFWD2 isoform X1"/>
    <property type="match status" value="1"/>
</dbReference>
<feature type="domain" description="Protein kinase" evidence="11">
    <location>
        <begin position="215"/>
        <end position="540"/>
    </location>
</feature>
<dbReference type="Gene3D" id="2.130.10.10">
    <property type="entry name" value="YVTN repeat-like/Quinoprotein amine dehydrogenase"/>
    <property type="match status" value="1"/>
</dbReference>
<dbReference type="PANTHER" id="PTHR44218">
    <property type="entry name" value="PROTEIN SPA1-RELATED 2"/>
    <property type="match status" value="1"/>
</dbReference>
<dbReference type="SUPFAM" id="SSF56112">
    <property type="entry name" value="Protein kinase-like (PK-like)"/>
    <property type="match status" value="1"/>
</dbReference>
<gene>
    <name evidence="12" type="primary">SPA2</name>
    <name evidence="12" type="ORF">QJS10_CPA03g00222</name>
</gene>
<dbReference type="PROSITE" id="PS50294">
    <property type="entry name" value="WD_REPEATS_REGION"/>
    <property type="match status" value="1"/>
</dbReference>
<reference evidence="12" key="1">
    <citation type="journal article" date="2023" name="Nat. Commun.">
        <title>Diploid and tetraploid genomes of Acorus and the evolution of monocots.</title>
        <authorList>
            <person name="Ma L."/>
            <person name="Liu K.W."/>
            <person name="Li Z."/>
            <person name="Hsiao Y.Y."/>
            <person name="Qi Y."/>
            <person name="Fu T."/>
            <person name="Tang G.D."/>
            <person name="Zhang D."/>
            <person name="Sun W.H."/>
            <person name="Liu D.K."/>
            <person name="Li Y."/>
            <person name="Chen G.Z."/>
            <person name="Liu X.D."/>
            <person name="Liao X.Y."/>
            <person name="Jiang Y.T."/>
            <person name="Yu X."/>
            <person name="Hao Y."/>
            <person name="Huang J."/>
            <person name="Zhao X.W."/>
            <person name="Ke S."/>
            <person name="Chen Y.Y."/>
            <person name="Wu W.L."/>
            <person name="Hsu J.L."/>
            <person name="Lin Y.F."/>
            <person name="Huang M.D."/>
            <person name="Li C.Y."/>
            <person name="Huang L."/>
            <person name="Wang Z.W."/>
            <person name="Zhao X."/>
            <person name="Zhong W.Y."/>
            <person name="Peng D.H."/>
            <person name="Ahmad S."/>
            <person name="Lan S."/>
            <person name="Zhang J.S."/>
            <person name="Tsai W.C."/>
            <person name="Van de Peer Y."/>
            <person name="Liu Z.J."/>
        </authorList>
    </citation>
    <scope>NUCLEOTIDE SEQUENCE</scope>
    <source>
        <strain evidence="12">CP</strain>
    </source>
</reference>
<evidence type="ECO:0000256" key="9">
    <source>
        <dbReference type="PROSITE-ProRule" id="PRU00221"/>
    </source>
</evidence>
<dbReference type="PRINTS" id="PR00320">
    <property type="entry name" value="GPROTEINBRPT"/>
</dbReference>